<keyword evidence="7" id="KW-1133">Transmembrane helix</keyword>
<dbReference type="InterPro" id="IPR036890">
    <property type="entry name" value="HATPase_C_sf"/>
</dbReference>
<dbReference type="InterPro" id="IPR005467">
    <property type="entry name" value="His_kinase_dom"/>
</dbReference>
<proteinExistence type="predicted"/>
<keyword evidence="3" id="KW-0597">Phosphoprotein</keyword>
<dbReference type="SUPFAM" id="SSF55874">
    <property type="entry name" value="ATPase domain of HSP90 chaperone/DNA topoisomerase II/histidine kinase"/>
    <property type="match status" value="1"/>
</dbReference>
<dbReference type="RefSeq" id="WP_150782767.1">
    <property type="nucleotide sequence ID" value="NZ_CABVIH010000056.1"/>
</dbReference>
<evidence type="ECO:0000256" key="3">
    <source>
        <dbReference type="ARBA" id="ARBA00022553"/>
    </source>
</evidence>
<dbReference type="OrthoDB" id="9792686at2"/>
<keyword evidence="4" id="KW-0808">Transferase</keyword>
<keyword evidence="6" id="KW-0902">Two-component regulatory system</keyword>
<keyword evidence="7" id="KW-0472">Membrane</keyword>
<feature type="transmembrane region" description="Helical" evidence="7">
    <location>
        <begin position="20"/>
        <end position="43"/>
    </location>
</feature>
<keyword evidence="5" id="KW-0418">Kinase</keyword>
<evidence type="ECO:0000256" key="2">
    <source>
        <dbReference type="ARBA" id="ARBA00012438"/>
    </source>
</evidence>
<evidence type="ECO:0000313" key="10">
    <source>
        <dbReference type="Proteomes" id="UP000375525"/>
    </source>
</evidence>
<dbReference type="InterPro" id="IPR003594">
    <property type="entry name" value="HATPase_dom"/>
</dbReference>
<feature type="transmembrane region" description="Helical" evidence="7">
    <location>
        <begin position="401"/>
        <end position="422"/>
    </location>
</feature>
<name>A0A5E7QGH2_PSEFL</name>
<organism evidence="9 10">
    <name type="scientific">Pseudomonas fluorescens</name>
    <dbReference type="NCBI Taxonomy" id="294"/>
    <lineage>
        <taxon>Bacteria</taxon>
        <taxon>Pseudomonadati</taxon>
        <taxon>Pseudomonadota</taxon>
        <taxon>Gammaproteobacteria</taxon>
        <taxon>Pseudomonadales</taxon>
        <taxon>Pseudomonadaceae</taxon>
        <taxon>Pseudomonas</taxon>
    </lineage>
</organism>
<dbReference type="Proteomes" id="UP000375525">
    <property type="component" value="Unassembled WGS sequence"/>
</dbReference>
<dbReference type="AlphaFoldDB" id="A0A5E7QGH2"/>
<evidence type="ECO:0000256" key="7">
    <source>
        <dbReference type="SAM" id="Phobius"/>
    </source>
</evidence>
<dbReference type="SMART" id="SM00387">
    <property type="entry name" value="HATPase_c"/>
    <property type="match status" value="1"/>
</dbReference>
<dbReference type="Gene3D" id="3.30.565.10">
    <property type="entry name" value="Histidine kinase-like ATPase, C-terminal domain"/>
    <property type="match status" value="1"/>
</dbReference>
<reference evidence="9 10" key="1">
    <citation type="submission" date="2019-09" db="EMBL/GenBank/DDBJ databases">
        <authorList>
            <person name="Chandra G."/>
            <person name="Truman W A."/>
        </authorList>
    </citation>
    <scope>NUCLEOTIDE SEQUENCE [LARGE SCALE GENOMIC DNA]</scope>
    <source>
        <strain evidence="9">PS880</strain>
    </source>
</reference>
<gene>
    <name evidence="9" type="ORF">PS880_06175</name>
</gene>
<keyword evidence="7" id="KW-0812">Transmembrane</keyword>
<feature type="domain" description="Histidine kinase" evidence="8">
    <location>
        <begin position="491"/>
        <end position="696"/>
    </location>
</feature>
<sequence>MARLIKPLSRLGENVGRAKARFLVIGTLLVMVVIVILGTVSVLRFSYSPVAKQYQTGIQRTLQRIASDFESLDGRTAFMNIDRPAPTEGGLPLTRLPLDYLNYLPGHIEELKSLAACSYPYKTQSNSEICAGVLDSRKYGAMAYIQGSFDFDGELEPPVYSKSPTSGHHFLLSIEARGVRRNFVLTFDRVRRPEHLGRPELPGVWSMTGFIFLGSGQKSYARAPEIKGRVLISDTIKNHYKFIFQAPIQAYMADAITDAYVWPPEDIADTKITLKVVSPVEGDSGQLITDTADLVTTPRFSFSGMSEYLASGETLTFSPPNAVWGDSVEVKSSESDVIQTHRSNLRMLLEGISDIFIRAVIPNISTQKAYRFADGSAIELNGNASLVLTGWRSAAQASITFALLLCTSLVLAGVVLYLYLLVPLNNLRRNTLYLQDKFSDADSFRLPYAIKNKDDEVGVLWASILDLHRSITSYGREALENTKRQADFLRALGHEIKSPLQDLTIRHSDSKDPSFKSIKRITHALKIFSSSPVGTNEINPSAITPKEAISAFRGKLTRENVSEYLDNAEEAYINVKHKDRGLILTVSADAELLEAALTAILNNAQDFREPGTEITITSYSDAEWVLISISNIGPHIQHHPIEEIFEFGVSSRAGDGDHQGMGLYAARQHIVNMGGDLLVKNVEFGVRFDIKLIRVK</sequence>
<dbReference type="PANTHER" id="PTHR44936">
    <property type="entry name" value="SENSOR PROTEIN CREC"/>
    <property type="match status" value="1"/>
</dbReference>
<dbReference type="GO" id="GO:0004673">
    <property type="term" value="F:protein histidine kinase activity"/>
    <property type="evidence" value="ECO:0007669"/>
    <property type="project" value="UniProtKB-EC"/>
</dbReference>
<dbReference type="Pfam" id="PF02518">
    <property type="entry name" value="HATPase_c"/>
    <property type="match status" value="1"/>
</dbReference>
<protein>
    <recommendedName>
        <fullName evidence="2">histidine kinase</fullName>
        <ecNumber evidence="2">2.7.13.3</ecNumber>
    </recommendedName>
</protein>
<evidence type="ECO:0000313" key="9">
    <source>
        <dbReference type="EMBL" id="VVP60615.1"/>
    </source>
</evidence>
<evidence type="ECO:0000259" key="8">
    <source>
        <dbReference type="PROSITE" id="PS50109"/>
    </source>
</evidence>
<evidence type="ECO:0000256" key="5">
    <source>
        <dbReference type="ARBA" id="ARBA00022777"/>
    </source>
</evidence>
<dbReference type="PANTHER" id="PTHR44936:SF9">
    <property type="entry name" value="SENSOR PROTEIN CREC"/>
    <property type="match status" value="1"/>
</dbReference>
<comment type="catalytic activity">
    <reaction evidence="1">
        <text>ATP + protein L-histidine = ADP + protein N-phospho-L-histidine.</text>
        <dbReference type="EC" id="2.7.13.3"/>
    </reaction>
</comment>
<evidence type="ECO:0000256" key="4">
    <source>
        <dbReference type="ARBA" id="ARBA00022679"/>
    </source>
</evidence>
<dbReference type="EMBL" id="CABVIH010000056">
    <property type="protein sequence ID" value="VVP60615.1"/>
    <property type="molecule type" value="Genomic_DNA"/>
</dbReference>
<accession>A0A5E7QGH2</accession>
<dbReference type="EC" id="2.7.13.3" evidence="2"/>
<evidence type="ECO:0000256" key="6">
    <source>
        <dbReference type="ARBA" id="ARBA00023012"/>
    </source>
</evidence>
<dbReference type="PROSITE" id="PS50109">
    <property type="entry name" value="HIS_KIN"/>
    <property type="match status" value="1"/>
</dbReference>
<dbReference type="InterPro" id="IPR050980">
    <property type="entry name" value="2C_sensor_his_kinase"/>
</dbReference>
<dbReference type="GO" id="GO:0000160">
    <property type="term" value="P:phosphorelay signal transduction system"/>
    <property type="evidence" value="ECO:0007669"/>
    <property type="project" value="UniProtKB-KW"/>
</dbReference>
<evidence type="ECO:0000256" key="1">
    <source>
        <dbReference type="ARBA" id="ARBA00000085"/>
    </source>
</evidence>